<keyword evidence="1" id="KW-0812">Transmembrane</keyword>
<protein>
    <submittedName>
        <fullName evidence="2">Uncharacterized protein</fullName>
    </submittedName>
</protein>
<feature type="transmembrane region" description="Helical" evidence="1">
    <location>
        <begin position="28"/>
        <end position="48"/>
    </location>
</feature>
<keyword evidence="1" id="KW-1133">Transmembrane helix</keyword>
<gene>
    <name evidence="2" type="ordered locus">Clole_0408</name>
</gene>
<keyword evidence="1" id="KW-0472">Membrane</keyword>
<dbReference type="RefSeq" id="WP_013655452.1">
    <property type="nucleotide sequence ID" value="NC_015275.1"/>
</dbReference>
<sequence length="50" mass="5875">MVEKDRRVIFTVYPISIKIKAKESCRDVFAGFLGFIFIWGDVFTNEIVKF</sequence>
<evidence type="ECO:0000313" key="3">
    <source>
        <dbReference type="Proteomes" id="UP000008467"/>
    </source>
</evidence>
<evidence type="ECO:0000313" key="2">
    <source>
        <dbReference type="EMBL" id="ADZ82151.1"/>
    </source>
</evidence>
<reference evidence="2 3" key="1">
    <citation type="journal article" date="2011" name="J. Bacteriol.">
        <title>Complete genome sequence of the cellulose-degrading bacterium Cellulosilyticum lentocellum.</title>
        <authorList>
            <consortium name="US DOE Joint Genome Institute"/>
            <person name="Miller D.A."/>
            <person name="Suen G."/>
            <person name="Bruce D."/>
            <person name="Copeland A."/>
            <person name="Cheng J.F."/>
            <person name="Detter C."/>
            <person name="Goodwin L.A."/>
            <person name="Han C.S."/>
            <person name="Hauser L.J."/>
            <person name="Land M.L."/>
            <person name="Lapidus A."/>
            <person name="Lucas S."/>
            <person name="Meincke L."/>
            <person name="Pitluck S."/>
            <person name="Tapia R."/>
            <person name="Teshima H."/>
            <person name="Woyke T."/>
            <person name="Fox B.G."/>
            <person name="Angert E.R."/>
            <person name="Currie C.R."/>
        </authorList>
    </citation>
    <scope>NUCLEOTIDE SEQUENCE [LARGE SCALE GENOMIC DNA]</scope>
    <source>
        <strain evidence="3">ATCC 49066 / DSM 5427 / NCIMB 11756 / RHM5</strain>
    </source>
</reference>
<dbReference type="Proteomes" id="UP000008467">
    <property type="component" value="Chromosome"/>
</dbReference>
<dbReference type="AlphaFoldDB" id="F2JKJ1"/>
<dbReference type="EMBL" id="CP002582">
    <property type="protein sequence ID" value="ADZ82151.1"/>
    <property type="molecule type" value="Genomic_DNA"/>
</dbReference>
<evidence type="ECO:0000256" key="1">
    <source>
        <dbReference type="SAM" id="Phobius"/>
    </source>
</evidence>
<name>F2JKJ1_CELLD</name>
<keyword evidence="3" id="KW-1185">Reference proteome</keyword>
<dbReference type="KEGG" id="cle:Clole_0408"/>
<proteinExistence type="predicted"/>
<dbReference type="HOGENOM" id="CLU_3115952_0_0_9"/>
<accession>F2JKJ1</accession>
<organism evidence="2 3">
    <name type="scientific">Cellulosilyticum lentocellum (strain ATCC 49066 / DSM 5427 / NCIMB 11756 / RHM5)</name>
    <name type="common">Clostridium lentocellum</name>
    <dbReference type="NCBI Taxonomy" id="642492"/>
    <lineage>
        <taxon>Bacteria</taxon>
        <taxon>Bacillati</taxon>
        <taxon>Bacillota</taxon>
        <taxon>Clostridia</taxon>
        <taxon>Lachnospirales</taxon>
        <taxon>Cellulosilyticaceae</taxon>
        <taxon>Cellulosilyticum</taxon>
    </lineage>
</organism>